<organism evidence="1">
    <name type="scientific">uncultured Mobiluncus sp</name>
    <dbReference type="NCBI Taxonomy" id="293425"/>
    <lineage>
        <taxon>Bacteria</taxon>
        <taxon>Bacillati</taxon>
        <taxon>Actinomycetota</taxon>
        <taxon>Actinomycetes</taxon>
        <taxon>Actinomycetales</taxon>
        <taxon>Actinomycetaceae</taxon>
        <taxon>Mobiluncus</taxon>
        <taxon>environmental samples</taxon>
    </lineage>
</organism>
<dbReference type="SUPFAM" id="SSF88713">
    <property type="entry name" value="Glycoside hydrolase/deacetylase"/>
    <property type="match status" value="1"/>
</dbReference>
<reference evidence="1" key="1">
    <citation type="journal article" date="2013" name="Environ. Microbiol.">
        <title>Seasonally variable intestinal metagenomes of the red palm weevil (Rhynchophorus ferrugineus).</title>
        <authorList>
            <person name="Jia S."/>
            <person name="Zhang X."/>
            <person name="Zhang G."/>
            <person name="Yin A."/>
            <person name="Zhang S."/>
            <person name="Li F."/>
            <person name="Wang L."/>
            <person name="Zhao D."/>
            <person name="Yun Q."/>
            <person name="Tala"/>
            <person name="Wang J."/>
            <person name="Sun G."/>
            <person name="Baabdullah M."/>
            <person name="Yu X."/>
            <person name="Hu S."/>
            <person name="Al-Mssallem I.S."/>
            <person name="Yu J."/>
        </authorList>
    </citation>
    <scope>NUCLEOTIDE SEQUENCE</scope>
</reference>
<name>A0A060BUI4_9ACTO</name>
<dbReference type="EMBL" id="KF116931">
    <property type="protein sequence ID" value="AIA84181.1"/>
    <property type="molecule type" value="Genomic_DNA"/>
</dbReference>
<evidence type="ECO:0000313" key="1">
    <source>
        <dbReference type="EMBL" id="AIA84181.1"/>
    </source>
</evidence>
<accession>A0A060BUI4</accession>
<proteinExistence type="predicted"/>
<feature type="non-terminal residue" evidence="1">
    <location>
        <position position="1"/>
    </location>
</feature>
<dbReference type="InterPro" id="IPR011330">
    <property type="entry name" value="Glyco_hydro/deAcase_b/a-brl"/>
</dbReference>
<protein>
    <submittedName>
        <fullName evidence="1">CAZy families CE4 protein</fullName>
    </submittedName>
</protein>
<dbReference type="AlphaFoldDB" id="A0A060BUI4"/>
<sequence length="80" mass="8763">RYLDWNVDSTDGAGTKDEATLLSALKEGTVAGRDNVVLMHDTHLTTLPALGAYVDWAKAQGYVFDVVGADRPRVHHRVNN</sequence>
<dbReference type="Gene3D" id="3.20.20.370">
    <property type="entry name" value="Glycoside hydrolase/deacetylase"/>
    <property type="match status" value="1"/>
</dbReference>
<dbReference type="GO" id="GO:0005975">
    <property type="term" value="P:carbohydrate metabolic process"/>
    <property type="evidence" value="ECO:0007669"/>
    <property type="project" value="InterPro"/>
</dbReference>